<protein>
    <recommendedName>
        <fullName evidence="6">Ferredoxin--NADP reductase</fullName>
        <shortName evidence="6">FNR</shortName>
        <shortName evidence="6">Fd-NADP(+) reductase</shortName>
        <ecNumber evidence="6">1.18.1.2</ecNumber>
    </recommendedName>
</protein>
<feature type="binding site" evidence="6">
    <location>
        <position position="87"/>
    </location>
    <ligand>
        <name>FAD</name>
        <dbReference type="ChEBI" id="CHEBI:57692"/>
    </ligand>
</feature>
<feature type="binding site" evidence="6">
    <location>
        <position position="47"/>
    </location>
    <ligand>
        <name>FAD</name>
        <dbReference type="ChEBI" id="CHEBI:57692"/>
    </ligand>
</feature>
<proteinExistence type="inferred from homology"/>
<dbReference type="PRINTS" id="PR00368">
    <property type="entry name" value="FADPNR"/>
</dbReference>
<sequence>MTEMYDIAIIGGGPIGMFTAFYAGLRDTKAVLVESLATLGGQVTSLYPEKKILDVAGFVGVKGSELIDSLTEQMQLFPIEVKTSATVTNLTKTDGLFTVEINYKQTFQAKTVIIATGKGAFEPRKMQGNNVNELVGQGVHYFVPNKHYFDQHDVAIAGGGDSAVDMATMLNELTHSTTLIHRRNQFRAMEQSVKLLDESSVVKETPKKVMNVTKQDDGKLKIILAQVKDETVVNEIIVDDLIINYGFISENKTVQSWAVQPGHNNQEFSVNQNLQTTVPGVFAIGDASFYDGKADLIAVGFGEAPTAVNAAIKFFDPNRRGPGHSSSIVVEDRQLK</sequence>
<dbReference type="PRINTS" id="PR00469">
    <property type="entry name" value="PNDRDTASEII"/>
</dbReference>
<dbReference type="InterPro" id="IPR023753">
    <property type="entry name" value="FAD/NAD-binding_dom"/>
</dbReference>
<feature type="binding site" evidence="6">
    <location>
        <position position="121"/>
    </location>
    <ligand>
        <name>FAD</name>
        <dbReference type="ChEBI" id="CHEBI:57692"/>
    </ligand>
</feature>
<gene>
    <name evidence="8" type="ORF">ESZ47_05595</name>
</gene>
<dbReference type="SUPFAM" id="SSF51905">
    <property type="entry name" value="FAD/NAD(P)-binding domain"/>
    <property type="match status" value="1"/>
</dbReference>
<evidence type="ECO:0000256" key="6">
    <source>
        <dbReference type="HAMAP-Rule" id="MF_01685"/>
    </source>
</evidence>
<comment type="similarity">
    <text evidence="6">Belongs to the ferredoxin--NADP reductase type 2 family.</text>
</comment>
<dbReference type="EMBL" id="SDGY01000001">
    <property type="protein sequence ID" value="TYC47606.1"/>
    <property type="molecule type" value="Genomic_DNA"/>
</dbReference>
<dbReference type="Pfam" id="PF07992">
    <property type="entry name" value="Pyr_redox_2"/>
    <property type="match status" value="1"/>
</dbReference>
<dbReference type="GO" id="GO:0050660">
    <property type="term" value="F:flavin adenine dinucleotide binding"/>
    <property type="evidence" value="ECO:0007669"/>
    <property type="project" value="UniProtKB-UniRule"/>
</dbReference>
<feature type="binding site" evidence="6">
    <location>
        <position position="286"/>
    </location>
    <ligand>
        <name>FAD</name>
        <dbReference type="ChEBI" id="CHEBI:57692"/>
    </ligand>
</feature>
<dbReference type="GO" id="GO:0004324">
    <property type="term" value="F:ferredoxin-NADP+ reductase activity"/>
    <property type="evidence" value="ECO:0007669"/>
    <property type="project" value="UniProtKB-UniRule"/>
</dbReference>
<evidence type="ECO:0000256" key="5">
    <source>
        <dbReference type="ARBA" id="ARBA00023002"/>
    </source>
</evidence>
<feature type="binding site" evidence="6">
    <location>
        <position position="326"/>
    </location>
    <ligand>
        <name>FAD</name>
        <dbReference type="ChEBI" id="CHEBI:57692"/>
    </ligand>
</feature>
<feature type="binding site" evidence="6">
    <location>
        <position position="42"/>
    </location>
    <ligand>
        <name>FAD</name>
        <dbReference type="ChEBI" id="CHEBI:57692"/>
    </ligand>
</feature>
<evidence type="ECO:0000256" key="1">
    <source>
        <dbReference type="ARBA" id="ARBA00011738"/>
    </source>
</evidence>
<dbReference type="RefSeq" id="WP_148605511.1">
    <property type="nucleotide sequence ID" value="NZ_SDGY01000001.1"/>
</dbReference>
<reference evidence="8 9" key="1">
    <citation type="submission" date="2019-01" db="EMBL/GenBank/DDBJ databases">
        <title>Leuconostoc litchii sp. nov., a novel lactic acid bacterium isolated from lychee.</title>
        <authorList>
            <person name="Wang L.-T."/>
        </authorList>
    </citation>
    <scope>NUCLEOTIDE SEQUENCE [LARGE SCALE GENOMIC DNA]</scope>
    <source>
        <strain evidence="8 9">MB7</strain>
    </source>
</reference>
<evidence type="ECO:0000256" key="4">
    <source>
        <dbReference type="ARBA" id="ARBA00022857"/>
    </source>
</evidence>
<dbReference type="GO" id="GO:0050661">
    <property type="term" value="F:NADP binding"/>
    <property type="evidence" value="ECO:0007669"/>
    <property type="project" value="UniProtKB-UniRule"/>
</dbReference>
<feature type="domain" description="FAD/NAD(P)-binding" evidence="7">
    <location>
        <begin position="5"/>
        <end position="308"/>
    </location>
</feature>
<comment type="subunit">
    <text evidence="1 6">Homodimer.</text>
</comment>
<evidence type="ECO:0000256" key="2">
    <source>
        <dbReference type="ARBA" id="ARBA00022630"/>
    </source>
</evidence>
<dbReference type="InterPro" id="IPR050097">
    <property type="entry name" value="Ferredoxin-NADP_redctase_2"/>
</dbReference>
<keyword evidence="4 6" id="KW-0521">NADP</keyword>
<keyword evidence="3 6" id="KW-0274">FAD</keyword>
<keyword evidence="2 6" id="KW-0285">Flavoprotein</keyword>
<comment type="cofactor">
    <cofactor evidence="6">
        <name>FAD</name>
        <dbReference type="ChEBI" id="CHEBI:57692"/>
    </cofactor>
    <text evidence="6">Binds 1 FAD per subunit.</text>
</comment>
<evidence type="ECO:0000313" key="9">
    <source>
        <dbReference type="Proteomes" id="UP000442244"/>
    </source>
</evidence>
<dbReference type="Proteomes" id="UP000442244">
    <property type="component" value="Unassembled WGS sequence"/>
</dbReference>
<comment type="caution">
    <text evidence="8">The sequence shown here is derived from an EMBL/GenBank/DDBJ whole genome shotgun (WGS) entry which is preliminary data.</text>
</comment>
<keyword evidence="5 6" id="KW-0560">Oxidoreductase</keyword>
<comment type="caution">
    <text evidence="6">Lacks conserved residue(s) required for the propagation of feature annotation.</text>
</comment>
<comment type="catalytic activity">
    <reaction evidence="6">
        <text>2 reduced [2Fe-2S]-[ferredoxin] + NADP(+) + H(+) = 2 oxidized [2Fe-2S]-[ferredoxin] + NADPH</text>
        <dbReference type="Rhea" id="RHEA:20125"/>
        <dbReference type="Rhea" id="RHEA-COMP:10000"/>
        <dbReference type="Rhea" id="RHEA-COMP:10001"/>
        <dbReference type="ChEBI" id="CHEBI:15378"/>
        <dbReference type="ChEBI" id="CHEBI:33737"/>
        <dbReference type="ChEBI" id="CHEBI:33738"/>
        <dbReference type="ChEBI" id="CHEBI:57783"/>
        <dbReference type="ChEBI" id="CHEBI:58349"/>
        <dbReference type="EC" id="1.18.1.2"/>
    </reaction>
</comment>
<evidence type="ECO:0000259" key="7">
    <source>
        <dbReference type="Pfam" id="PF07992"/>
    </source>
</evidence>
<organism evidence="8 9">
    <name type="scientific">Leuconostoc litchii</name>
    <dbReference type="NCBI Taxonomy" id="1981069"/>
    <lineage>
        <taxon>Bacteria</taxon>
        <taxon>Bacillati</taxon>
        <taxon>Bacillota</taxon>
        <taxon>Bacilli</taxon>
        <taxon>Lactobacillales</taxon>
        <taxon>Lactobacillaceae</taxon>
        <taxon>Leuconostoc</taxon>
    </lineage>
</organism>
<dbReference type="InterPro" id="IPR022890">
    <property type="entry name" value="Fd--NADP_Rdtase_type_2"/>
</dbReference>
<dbReference type="PANTHER" id="PTHR48105">
    <property type="entry name" value="THIOREDOXIN REDUCTASE 1-RELATED-RELATED"/>
    <property type="match status" value="1"/>
</dbReference>
<evidence type="ECO:0000313" key="8">
    <source>
        <dbReference type="EMBL" id="TYC47606.1"/>
    </source>
</evidence>
<dbReference type="InterPro" id="IPR036188">
    <property type="entry name" value="FAD/NAD-bd_sf"/>
</dbReference>
<accession>A0A6P2CP05</accession>
<evidence type="ECO:0000256" key="3">
    <source>
        <dbReference type="ARBA" id="ARBA00022827"/>
    </source>
</evidence>
<dbReference type="OrthoDB" id="9806179at2"/>
<name>A0A6P2CP05_9LACO</name>
<feature type="binding site" evidence="6">
    <location>
        <position position="34"/>
    </location>
    <ligand>
        <name>FAD</name>
        <dbReference type="ChEBI" id="CHEBI:57692"/>
    </ligand>
</feature>
<dbReference type="AlphaFoldDB" id="A0A6P2CP05"/>
<keyword evidence="9" id="KW-1185">Reference proteome</keyword>
<dbReference type="Gene3D" id="3.50.50.60">
    <property type="entry name" value="FAD/NAD(P)-binding domain"/>
    <property type="match status" value="2"/>
</dbReference>
<dbReference type="EC" id="1.18.1.2" evidence="6"/>
<dbReference type="HAMAP" id="MF_01685">
    <property type="entry name" value="FENR2"/>
    <property type="match status" value="1"/>
</dbReference>